<gene>
    <name evidence="3" type="ORF">HUG15_21160</name>
</gene>
<evidence type="ECO:0000313" key="3">
    <source>
        <dbReference type="EMBL" id="QQK77838.1"/>
    </source>
</evidence>
<name>A0A7T7CDC4_9BACI</name>
<feature type="transmembrane region" description="Helical" evidence="2">
    <location>
        <begin position="138"/>
        <end position="161"/>
    </location>
</feature>
<evidence type="ECO:0000256" key="2">
    <source>
        <dbReference type="SAM" id="Phobius"/>
    </source>
</evidence>
<dbReference type="KEGG" id="scia:HUG15_21160"/>
<dbReference type="RefSeq" id="WP_200125559.1">
    <property type="nucleotide sequence ID" value="NZ_CP054705.1"/>
</dbReference>
<protein>
    <submittedName>
        <fullName evidence="3">Uncharacterized protein</fullName>
    </submittedName>
</protein>
<feature type="coiled-coil region" evidence="1">
    <location>
        <begin position="318"/>
        <end position="345"/>
    </location>
</feature>
<dbReference type="Proteomes" id="UP000595823">
    <property type="component" value="Chromosome"/>
</dbReference>
<proteinExistence type="predicted"/>
<sequence>MHVFFTSPLEGEHIPAFQSLPLADAVQRTQEIDQRWKKQNKSSVALDFIVHGEDGQKLYAGTYQMGDSYAANLYEHICFRLMERRMRNDDEIEKRNRFLHQLTQAVPADVRIDINEHLRQQDEKNQTWWSRLSPKARIIGGVGAGVTTLALVFSIGLVAVVSQQSEALAAMNESYEDEKEMKTLYAEAVAGDANGAVEALQAQSDRSDQEDAVLTHLLIGQEAYEEAMQINGQSDEAVADAIYEKQNLEALTEFQASYETAVGDFEIAYDDERYEDVIAIEDVPMNANRQEKLGYAHIQSGDIEEAKQLASDINSESLNDQISAYEALTADIDDLQTQIDEESENDDPDDDQIEEWEDDIEDMEAQIEDI</sequence>
<evidence type="ECO:0000313" key="4">
    <source>
        <dbReference type="Proteomes" id="UP000595823"/>
    </source>
</evidence>
<keyword evidence="2" id="KW-0812">Transmembrane</keyword>
<dbReference type="EMBL" id="CP054705">
    <property type="protein sequence ID" value="QQK77838.1"/>
    <property type="molecule type" value="Genomic_DNA"/>
</dbReference>
<dbReference type="AlphaFoldDB" id="A0A7T7CDC4"/>
<evidence type="ECO:0000256" key="1">
    <source>
        <dbReference type="SAM" id="Coils"/>
    </source>
</evidence>
<keyword evidence="4" id="KW-1185">Reference proteome</keyword>
<reference evidence="3 4" key="1">
    <citation type="submission" date="2020-06" db="EMBL/GenBank/DDBJ databases">
        <title>Genomic analysis of Salicibibacter sp. NKC5-3.</title>
        <authorList>
            <person name="Oh Y.J."/>
        </authorList>
    </citation>
    <scope>NUCLEOTIDE SEQUENCE [LARGE SCALE GENOMIC DNA]</scope>
    <source>
        <strain evidence="3 4">NKC5-3</strain>
    </source>
</reference>
<organism evidence="3 4">
    <name type="scientific">Salicibibacter cibarius</name>
    <dbReference type="NCBI Taxonomy" id="2743000"/>
    <lineage>
        <taxon>Bacteria</taxon>
        <taxon>Bacillati</taxon>
        <taxon>Bacillota</taxon>
        <taxon>Bacilli</taxon>
        <taxon>Bacillales</taxon>
        <taxon>Bacillaceae</taxon>
        <taxon>Salicibibacter</taxon>
    </lineage>
</organism>
<keyword evidence="1" id="KW-0175">Coiled coil</keyword>
<accession>A0A7T7CDC4</accession>
<keyword evidence="2" id="KW-1133">Transmembrane helix</keyword>
<keyword evidence="2" id="KW-0472">Membrane</keyword>